<dbReference type="Proteomes" id="UP000041254">
    <property type="component" value="Unassembled WGS sequence"/>
</dbReference>
<reference evidence="8 9" key="1">
    <citation type="submission" date="2014-11" db="EMBL/GenBank/DDBJ databases">
        <authorList>
            <person name="Zhu J."/>
            <person name="Qi W."/>
            <person name="Song R."/>
        </authorList>
    </citation>
    <scope>NUCLEOTIDE SEQUENCE [LARGE SCALE GENOMIC DNA]</scope>
</reference>
<accession>A0A0G4ELJ2</accession>
<feature type="binding site" evidence="5">
    <location>
        <position position="76"/>
    </location>
    <ligand>
        <name>chlorophyll a</name>
        <dbReference type="ChEBI" id="CHEBI:58416"/>
        <label>1</label>
    </ligand>
</feature>
<comment type="subcellular location">
    <subcellularLocation>
        <location evidence="1">Plastid</location>
        <location evidence="1">Chloroplast</location>
    </subcellularLocation>
</comment>
<sequence>MMKVVAAVALLAVCANAFVPQGVLKRDSPLRKSLTRPSMAEMGESDRSLALPMDKRPPNLDGSLPGDFGFDPVGFSNNLPRTWLIGGDERSLKWYREAELVHSRVAMLAALGWIFPEIWHLPGNAAVGVDAFAETNPWKALTTVPKEGLWQIAGTVSAIEFFRLRRVVRGEKEAGDLGLGQGEGRWNPFGFAFDEDEYYRMQVREIKNGRLAMIAIIGMMLQAAVTGEGLLEQIGEGFGLGPGYRLPAGTGLQKFFPEGL</sequence>
<dbReference type="OrthoDB" id="423598at2759"/>
<name>A0A0G4ELJ2_VITBC</name>
<keyword evidence="3" id="KW-0602">Photosynthesis</keyword>
<feature type="chain" id="PRO_5005187823" evidence="7">
    <location>
        <begin position="18"/>
        <end position="260"/>
    </location>
</feature>
<gene>
    <name evidence="8" type="ORF">Vbra_7892</name>
</gene>
<organism evidence="8 9">
    <name type="scientific">Vitrella brassicaformis (strain CCMP3155)</name>
    <dbReference type="NCBI Taxonomy" id="1169540"/>
    <lineage>
        <taxon>Eukaryota</taxon>
        <taxon>Sar</taxon>
        <taxon>Alveolata</taxon>
        <taxon>Colpodellida</taxon>
        <taxon>Vitrellaceae</taxon>
        <taxon>Vitrella</taxon>
    </lineage>
</organism>
<protein>
    <submittedName>
        <fullName evidence="8">Uncharacterized protein</fullName>
    </submittedName>
</protein>
<feature type="binding site" evidence="5">
    <location>
        <position position="210"/>
    </location>
    <ligand>
        <name>chlorophyll a</name>
        <dbReference type="ChEBI" id="CHEBI:58416"/>
        <label>1</label>
    </ligand>
</feature>
<dbReference type="SUPFAM" id="SSF103511">
    <property type="entry name" value="Chlorophyll a-b binding protein"/>
    <property type="match status" value="1"/>
</dbReference>
<evidence type="ECO:0000256" key="2">
    <source>
        <dbReference type="ARBA" id="ARBA00022528"/>
    </source>
</evidence>
<feature type="binding site" evidence="5">
    <location>
        <position position="205"/>
    </location>
    <ligand>
        <name>chlorophyll a</name>
        <dbReference type="ChEBI" id="CHEBI:58416"/>
        <label>1</label>
    </ligand>
</feature>
<dbReference type="InterPro" id="IPR001344">
    <property type="entry name" value="Chloro_AB-bd_pln"/>
</dbReference>
<feature type="binding site" description="axial binding residue" evidence="5">
    <location>
        <position position="179"/>
    </location>
    <ligand>
        <name>chlorophyll b</name>
        <dbReference type="ChEBI" id="CHEBI:61721"/>
        <label>1</label>
    </ligand>
    <ligandPart>
        <name>Mg</name>
        <dbReference type="ChEBI" id="CHEBI:25107"/>
    </ligandPart>
</feature>
<dbReference type="GO" id="GO:0009507">
    <property type="term" value="C:chloroplast"/>
    <property type="evidence" value="ECO:0007669"/>
    <property type="project" value="UniProtKB-SubCell"/>
</dbReference>
<evidence type="ECO:0000256" key="3">
    <source>
        <dbReference type="ARBA" id="ARBA00022531"/>
    </source>
</evidence>
<feature type="signal peptide" evidence="7">
    <location>
        <begin position="1"/>
        <end position="17"/>
    </location>
</feature>
<dbReference type="PANTHER" id="PTHR21649">
    <property type="entry name" value="CHLOROPHYLL A/B BINDING PROTEIN"/>
    <property type="match status" value="1"/>
</dbReference>
<evidence type="ECO:0000256" key="5">
    <source>
        <dbReference type="PIRSR" id="PIRSR601344-1"/>
    </source>
</evidence>
<feature type="binding site" evidence="5">
    <location>
        <position position="208"/>
    </location>
    <ligand>
        <name>chlorophyll a</name>
        <dbReference type="ChEBI" id="CHEBI:58416"/>
        <label>1</label>
    </ligand>
</feature>
<dbReference type="VEuPathDB" id="CryptoDB:Vbra_7892"/>
<evidence type="ECO:0000256" key="4">
    <source>
        <dbReference type="ARBA" id="ARBA00022640"/>
    </source>
</evidence>
<dbReference type="GO" id="GO:0009765">
    <property type="term" value="P:photosynthesis, light harvesting"/>
    <property type="evidence" value="ECO:0007669"/>
    <property type="project" value="InterPro"/>
</dbReference>
<dbReference type="AlphaFoldDB" id="A0A0G4ELJ2"/>
<feature type="region of interest" description="Disordered" evidence="6">
    <location>
        <begin position="34"/>
        <end position="56"/>
    </location>
</feature>
<keyword evidence="4" id="KW-0934">Plastid</keyword>
<keyword evidence="5" id="KW-0157">Chromophore</keyword>
<evidence type="ECO:0000256" key="6">
    <source>
        <dbReference type="SAM" id="MobiDB-lite"/>
    </source>
</evidence>
<dbReference type="Pfam" id="PF00504">
    <property type="entry name" value="Chloroa_b-bind"/>
    <property type="match status" value="1"/>
</dbReference>
<feature type="binding site" evidence="5">
    <location>
        <position position="222"/>
    </location>
    <ligand>
        <name>chlorophyll a</name>
        <dbReference type="ChEBI" id="CHEBI:58416"/>
        <label>1</label>
    </ligand>
</feature>
<dbReference type="GO" id="GO:0016020">
    <property type="term" value="C:membrane"/>
    <property type="evidence" value="ECO:0007669"/>
    <property type="project" value="InterPro"/>
</dbReference>
<dbReference type="Gene3D" id="1.10.3460.10">
    <property type="entry name" value="Chlorophyll a/b binding protein domain"/>
    <property type="match status" value="1"/>
</dbReference>
<feature type="binding site" description="axial binding residue" evidence="5">
    <location>
        <position position="104"/>
    </location>
    <ligand>
        <name>chlorophyll b</name>
        <dbReference type="ChEBI" id="CHEBI:61721"/>
        <label>1</label>
    </ligand>
    <ligandPart>
        <name>Mg</name>
        <dbReference type="ChEBI" id="CHEBI:25107"/>
    </ligandPart>
</feature>
<feature type="binding site" evidence="5">
    <location>
        <position position="99"/>
    </location>
    <ligand>
        <name>chlorophyll a</name>
        <dbReference type="ChEBI" id="CHEBI:58416"/>
        <label>1</label>
    </ligand>
</feature>
<keyword evidence="7" id="KW-0732">Signal</keyword>
<dbReference type="GO" id="GO:0016168">
    <property type="term" value="F:chlorophyll binding"/>
    <property type="evidence" value="ECO:0007669"/>
    <property type="project" value="UniProtKB-KW"/>
</dbReference>
<dbReference type="InterPro" id="IPR022796">
    <property type="entry name" value="Chloroa_b-bind"/>
</dbReference>
<keyword evidence="2" id="KW-0150">Chloroplast</keyword>
<proteinExistence type="predicted"/>
<dbReference type="STRING" id="1169540.A0A0G4ELJ2"/>
<feature type="binding site" description="axial binding residue" evidence="5">
    <location>
        <position position="102"/>
    </location>
    <ligand>
        <name>chlorophyll a</name>
        <dbReference type="ChEBI" id="CHEBI:58416"/>
        <label>1</label>
    </ligand>
    <ligandPart>
        <name>Mg</name>
        <dbReference type="ChEBI" id="CHEBI:25107"/>
    </ligandPart>
</feature>
<evidence type="ECO:0000313" key="9">
    <source>
        <dbReference type="Proteomes" id="UP000041254"/>
    </source>
</evidence>
<evidence type="ECO:0000256" key="1">
    <source>
        <dbReference type="ARBA" id="ARBA00004229"/>
    </source>
</evidence>
<evidence type="ECO:0000313" key="8">
    <source>
        <dbReference type="EMBL" id="CEL98288.1"/>
    </source>
</evidence>
<evidence type="ECO:0000256" key="7">
    <source>
        <dbReference type="SAM" id="SignalP"/>
    </source>
</evidence>
<keyword evidence="5" id="KW-0148">Chlorophyll</keyword>
<keyword evidence="9" id="KW-1185">Reference proteome</keyword>
<dbReference type="InParanoid" id="A0A0G4ELJ2"/>
<dbReference type="PhylomeDB" id="A0A0G4ELJ2"/>
<dbReference type="EMBL" id="CDMY01000267">
    <property type="protein sequence ID" value="CEL98288.1"/>
    <property type="molecule type" value="Genomic_DNA"/>
</dbReference>